<organism evidence="2 3">
    <name type="scientific">Sphingomonas glacialis</name>
    <dbReference type="NCBI Taxonomy" id="658225"/>
    <lineage>
        <taxon>Bacteria</taxon>
        <taxon>Pseudomonadati</taxon>
        <taxon>Pseudomonadota</taxon>
        <taxon>Alphaproteobacteria</taxon>
        <taxon>Sphingomonadales</taxon>
        <taxon>Sphingomonadaceae</taxon>
        <taxon>Sphingomonas</taxon>
    </lineage>
</organism>
<gene>
    <name evidence="2" type="ORF">EAH76_17405</name>
</gene>
<evidence type="ECO:0000256" key="1">
    <source>
        <dbReference type="SAM" id="MobiDB-lite"/>
    </source>
</evidence>
<feature type="region of interest" description="Disordered" evidence="1">
    <location>
        <begin position="77"/>
        <end position="117"/>
    </location>
</feature>
<dbReference type="Proteomes" id="UP000319931">
    <property type="component" value="Unassembled WGS sequence"/>
</dbReference>
<evidence type="ECO:0000313" key="3">
    <source>
        <dbReference type="Proteomes" id="UP000319931"/>
    </source>
</evidence>
<keyword evidence="3" id="KW-1185">Reference proteome</keyword>
<reference evidence="2 3" key="1">
    <citation type="journal article" date="2019" name="Environ. Microbiol.">
        <title>Species interactions and distinct microbial communities in high Arctic permafrost affected cryosols are associated with the CH4 and CO2 gas fluxes.</title>
        <authorList>
            <person name="Altshuler I."/>
            <person name="Hamel J."/>
            <person name="Turney S."/>
            <person name="Magnuson E."/>
            <person name="Levesque R."/>
            <person name="Greer C."/>
            <person name="Whyte L.G."/>
        </authorList>
    </citation>
    <scope>NUCLEOTIDE SEQUENCE [LARGE SCALE GENOMIC DNA]</scope>
    <source>
        <strain evidence="2 3">E6.1</strain>
    </source>
</reference>
<name>A0A502FJW1_9SPHN</name>
<dbReference type="AlphaFoldDB" id="A0A502FJW1"/>
<comment type="caution">
    <text evidence="2">The sequence shown here is derived from an EMBL/GenBank/DDBJ whole genome shotgun (WGS) entry which is preliminary data.</text>
</comment>
<evidence type="ECO:0000313" key="2">
    <source>
        <dbReference type="EMBL" id="TPG49669.1"/>
    </source>
</evidence>
<dbReference type="EMBL" id="RCZC01000006">
    <property type="protein sequence ID" value="TPG49669.1"/>
    <property type="molecule type" value="Genomic_DNA"/>
</dbReference>
<dbReference type="InterPro" id="IPR018648">
    <property type="entry name" value="DUF2076"/>
</dbReference>
<accession>A0A502FJW1</accession>
<dbReference type="OrthoDB" id="7359466at2"/>
<proteinExistence type="predicted"/>
<feature type="compositionally biased region" description="Polar residues" evidence="1">
    <location>
        <begin position="77"/>
        <end position="88"/>
    </location>
</feature>
<sequence length="186" mass="19034">MRRVDMTPDERTLLTNFLGELTSARGGAKDSEADGLIRQALAANPDAGYLLVQHAIVADQSLHAAQARIAELEQQLSAPAPTQSTSFLSPAGGPWGNRAAAYAPPPPDERPGIFSGGGGLGSFLRSAGTTAAGVAGGEMLFSGLSGLFGGHRSEGFGGGQGFFGGGGEENVVINNYGDDDDDRGNW</sequence>
<dbReference type="Pfam" id="PF09849">
    <property type="entry name" value="DUF2076"/>
    <property type="match status" value="1"/>
</dbReference>
<protein>
    <submittedName>
        <fullName evidence="2">DUF2076 domain-containing protein</fullName>
    </submittedName>
</protein>